<evidence type="ECO:0000313" key="3">
    <source>
        <dbReference type="Proteomes" id="UP000809349"/>
    </source>
</evidence>
<organism evidence="2 3">
    <name type="scientific">Massilia soli</name>
    <dbReference type="NCBI Taxonomy" id="2792854"/>
    <lineage>
        <taxon>Bacteria</taxon>
        <taxon>Pseudomonadati</taxon>
        <taxon>Pseudomonadota</taxon>
        <taxon>Betaproteobacteria</taxon>
        <taxon>Burkholderiales</taxon>
        <taxon>Oxalobacteraceae</taxon>
        <taxon>Telluria group</taxon>
        <taxon>Massilia</taxon>
    </lineage>
</organism>
<name>A0ABS7SJ02_9BURK</name>
<dbReference type="Proteomes" id="UP000809349">
    <property type="component" value="Unassembled WGS sequence"/>
</dbReference>
<sequence>MKISFRSTIPVLSALMLASGGAASLSAIAAEPAKAPLRTGGTVHQLISNWTGKGFELLSTAPPAPVHGKSSHAGSVWDDARQTMWIFGAETHKTAMDNAVYGWRASDGLFIKQYDADPSSGYRMDAAGIYWSSADKIRPWAMHTYRRMRMVPGTDEFEVVYDPYEHAGMTPLVYENPAHTSANRAPAMWYYNVVTGTWRHQSFGSSVKMVRASYTYPVGFDPVHGWFTGDGSTWKRLSLNGTYSTASVSGKSNGQYHSYMFVKDSIAYRVGGNSSTTLYSRHPLSNITLSKKFLVADFPQLVGYTVANMASAMMPDGRIVIFPARASEMHAMILDPVANTLSPTGHFVTGMDKPTLYEQAAEWSPAHNAVILLSRRFSASRVYAYRP</sequence>
<dbReference type="EMBL" id="JAFBIL020000001">
    <property type="protein sequence ID" value="MBZ2206084.1"/>
    <property type="molecule type" value="Genomic_DNA"/>
</dbReference>
<protein>
    <submittedName>
        <fullName evidence="2">Uncharacterized protein</fullName>
    </submittedName>
</protein>
<keyword evidence="3" id="KW-1185">Reference proteome</keyword>
<reference evidence="2 3" key="2">
    <citation type="submission" date="2021-08" db="EMBL/GenBank/DDBJ databases">
        <title>Massilia sp. R798.</title>
        <authorList>
            <person name="Baek J.H."/>
            <person name="Jung H.S."/>
            <person name="Kim K.R."/>
            <person name="Jeon C.O."/>
        </authorList>
    </citation>
    <scope>NUCLEOTIDE SEQUENCE [LARGE SCALE GENOMIC DNA]</scope>
    <source>
        <strain evidence="2 3">R798</strain>
    </source>
</reference>
<feature type="chain" id="PRO_5047016786" evidence="1">
    <location>
        <begin position="30"/>
        <end position="387"/>
    </location>
</feature>
<evidence type="ECO:0000313" key="2">
    <source>
        <dbReference type="EMBL" id="MBZ2206084.1"/>
    </source>
</evidence>
<gene>
    <name evidence="2" type="ORF">I4X03_002290</name>
</gene>
<comment type="caution">
    <text evidence="2">The sequence shown here is derived from an EMBL/GenBank/DDBJ whole genome shotgun (WGS) entry which is preliminary data.</text>
</comment>
<feature type="signal peptide" evidence="1">
    <location>
        <begin position="1"/>
        <end position="29"/>
    </location>
</feature>
<accession>A0ABS7SJ02</accession>
<keyword evidence="1" id="KW-0732">Signal</keyword>
<evidence type="ECO:0000256" key="1">
    <source>
        <dbReference type="SAM" id="SignalP"/>
    </source>
</evidence>
<reference evidence="2 3" key="1">
    <citation type="submission" date="2021-01" db="EMBL/GenBank/DDBJ databases">
        <authorList>
            <person name="Ruan W."/>
            <person name="Khan S.A."/>
            <person name="Jeon C.O."/>
        </authorList>
    </citation>
    <scope>NUCLEOTIDE SEQUENCE [LARGE SCALE GENOMIC DNA]</scope>
    <source>
        <strain evidence="2 3">R798</strain>
    </source>
</reference>
<dbReference type="RefSeq" id="WP_223464987.1">
    <property type="nucleotide sequence ID" value="NZ_JAFBIL020000001.1"/>
</dbReference>
<proteinExistence type="predicted"/>